<protein>
    <submittedName>
        <fullName evidence="5">ESX secretion-associated protein EspG</fullName>
    </submittedName>
</protein>
<dbReference type="EMBL" id="JBHSDL010000030">
    <property type="protein sequence ID" value="MFC4377446.1"/>
    <property type="molecule type" value="Genomic_DNA"/>
</dbReference>
<reference evidence="6" key="1">
    <citation type="journal article" date="2019" name="Int. J. Syst. Evol. Microbiol.">
        <title>The Global Catalogue of Microorganisms (GCM) 10K type strain sequencing project: providing services to taxonomists for standard genome sequencing and annotation.</title>
        <authorList>
            <consortium name="The Broad Institute Genomics Platform"/>
            <consortium name="The Broad Institute Genome Sequencing Center for Infectious Disease"/>
            <person name="Wu L."/>
            <person name="Ma J."/>
        </authorList>
    </citation>
    <scope>NUCLEOTIDE SEQUENCE [LARGE SCALE GENOMIC DNA]</scope>
    <source>
        <strain evidence="6">IBRC-M 10490</strain>
    </source>
</reference>
<evidence type="ECO:0000256" key="2">
    <source>
        <dbReference type="ARBA" id="ARBA00006411"/>
    </source>
</evidence>
<dbReference type="InterPro" id="IPR025734">
    <property type="entry name" value="EspG"/>
</dbReference>
<evidence type="ECO:0000256" key="1">
    <source>
        <dbReference type="ARBA" id="ARBA00004496"/>
    </source>
</evidence>
<name>A0ABV8VNS7_9NOCA</name>
<comment type="similarity">
    <text evidence="2">Belongs to the EspG family.</text>
</comment>
<comment type="caution">
    <text evidence="5">The sequence shown here is derived from an EMBL/GenBank/DDBJ whole genome shotgun (WGS) entry which is preliminary data.</text>
</comment>
<evidence type="ECO:0000313" key="5">
    <source>
        <dbReference type="EMBL" id="MFC4377446.1"/>
    </source>
</evidence>
<keyword evidence="3" id="KW-0963">Cytoplasm</keyword>
<sequence length="255" mass="28295">MEFTTVEFAAMWDELKEEGLPEPLTYRAEPRTYAESVRVKRQAWQALRQRSGPDLDAVTAALTRPDIRVVVRGIDGRDPSNAARSLRVLAVRRGDIGYVVTQRPGETMGEAAGFTVTAHDALSLGDAVASVFPVAAAGSRREFEIIDTARADLDFTFERSLVHDDGDRSSTLGKEFLAEPEDLTGTIEIEQGWSRFGPRGVLRLYLVWRDVVDDGRYVIVPGSPMRAVPADRKRLAQLINTQIAEVVRAIKDDRV</sequence>
<comment type="subcellular location">
    <subcellularLocation>
        <location evidence="1">Cytoplasm</location>
    </subcellularLocation>
</comment>
<proteinExistence type="inferred from homology"/>
<evidence type="ECO:0000313" key="6">
    <source>
        <dbReference type="Proteomes" id="UP001595844"/>
    </source>
</evidence>
<dbReference type="RefSeq" id="WP_378568093.1">
    <property type="nucleotide sequence ID" value="NZ_JBHSDL010000030.1"/>
</dbReference>
<dbReference type="Pfam" id="PF14011">
    <property type="entry name" value="ESX-1_EspG"/>
    <property type="match status" value="1"/>
</dbReference>
<organism evidence="5 6">
    <name type="scientific">Nocardia halotolerans</name>
    <dbReference type="NCBI Taxonomy" id="1755878"/>
    <lineage>
        <taxon>Bacteria</taxon>
        <taxon>Bacillati</taxon>
        <taxon>Actinomycetota</taxon>
        <taxon>Actinomycetes</taxon>
        <taxon>Mycobacteriales</taxon>
        <taxon>Nocardiaceae</taxon>
        <taxon>Nocardia</taxon>
    </lineage>
</organism>
<evidence type="ECO:0000256" key="3">
    <source>
        <dbReference type="ARBA" id="ARBA00022490"/>
    </source>
</evidence>
<gene>
    <name evidence="5" type="ORF">ACFO5K_25530</name>
</gene>
<keyword evidence="6" id="KW-1185">Reference proteome</keyword>
<dbReference type="Proteomes" id="UP001595844">
    <property type="component" value="Unassembled WGS sequence"/>
</dbReference>
<accession>A0ABV8VNS7</accession>
<evidence type="ECO:0000256" key="4">
    <source>
        <dbReference type="ARBA" id="ARBA00023186"/>
    </source>
</evidence>
<keyword evidence="4" id="KW-0143">Chaperone</keyword>